<accession>A0A4P7CIE3</accession>
<evidence type="ECO:0000313" key="4">
    <source>
        <dbReference type="EMBL" id="QBQ63764.1"/>
    </source>
</evidence>
<feature type="region of interest" description="Disordered" evidence="1">
    <location>
        <begin position="104"/>
        <end position="134"/>
    </location>
</feature>
<evidence type="ECO:0000313" key="5">
    <source>
        <dbReference type="Proteomes" id="UP000294444"/>
    </source>
</evidence>
<feature type="compositionally biased region" description="Basic and acidic residues" evidence="1">
    <location>
        <begin position="1"/>
        <end position="11"/>
    </location>
</feature>
<feature type="compositionally biased region" description="Polar residues" evidence="1">
    <location>
        <begin position="39"/>
        <end position="48"/>
    </location>
</feature>
<sequence>MSQQNMRKEPTFGEPAKTVENTAAINHEEKESAPKLNFSLHSTKSPGHTFTPVMKRPTNASTPFASMEEQQTSTKEEITDATKEPATSPATIKNAGFAFAPVTEEKPAQSALKEQASTEPKSVQTEPKSTTETLKQTTAVPPTMNTNNIERVIPTQPQPEAKKPALNKVPSKYRRLILVGLLALALLLVFFLLKPNTPETVEQLQEQGNSLPIEFRPVDEAEAKRAEEEAKAMQEAQATQQATNEQVANTQTTAETTTTPSAQTPATSTPVTTTEATQTAPAQDTTPAVAVKPVVPAKPAVETAKPSVEKTTPVVNKPITNKPVVVEPVKKPTSSGSVIYQAETEKAQTTEKKVEKIKPAPQPKAEVKAEKVTTAEKPKAEVVTAKPATSAASGVVASKTLTVPKGVSLMQVFRDNNLNISDVNAMSKVNGAVSNLKVGEKVTVRLDKNNRVAEMVIGAGRYTRQADGSYTFR</sequence>
<proteinExistence type="predicted"/>
<feature type="compositionally biased region" description="Polar residues" evidence="1">
    <location>
        <begin position="115"/>
        <end position="134"/>
    </location>
</feature>
<evidence type="ECO:0000259" key="3">
    <source>
        <dbReference type="Pfam" id="PF04225"/>
    </source>
</evidence>
<feature type="compositionally biased region" description="Low complexity" evidence="1">
    <location>
        <begin position="233"/>
        <end position="291"/>
    </location>
</feature>
<dbReference type="EMBL" id="CP038145">
    <property type="protein sequence ID" value="QBQ63764.1"/>
    <property type="molecule type" value="Genomic_DNA"/>
</dbReference>
<dbReference type="Pfam" id="PF04225">
    <property type="entry name" value="LysM_OapA"/>
    <property type="match status" value="1"/>
</dbReference>
<reference evidence="4 5" key="1">
    <citation type="submission" date="2019-03" db="EMBL/GenBank/DDBJ databases">
        <authorList>
            <person name="Che Y."/>
            <person name="Zhou L."/>
        </authorList>
    </citation>
    <scope>NUCLEOTIDE SEQUENCE [LARGE SCALE GENOMIC DNA]</scope>
    <source>
        <strain evidence="4 5">AIFJ1607</strain>
    </source>
</reference>
<dbReference type="RefSeq" id="WP_162856626.1">
    <property type="nucleotide sequence ID" value="NZ_CP038145.1"/>
</dbReference>
<dbReference type="AlphaFoldDB" id="A0A4P7CIE3"/>
<feature type="compositionally biased region" description="Basic and acidic residues" evidence="1">
    <location>
        <begin position="74"/>
        <end position="83"/>
    </location>
</feature>
<feature type="region of interest" description="Disordered" evidence="1">
    <location>
        <begin position="221"/>
        <end position="291"/>
    </location>
</feature>
<organism evidence="4 5">
    <name type="scientific">Actinobacillus indolicus</name>
    <dbReference type="NCBI Taxonomy" id="51049"/>
    <lineage>
        <taxon>Bacteria</taxon>
        <taxon>Pseudomonadati</taxon>
        <taxon>Pseudomonadota</taxon>
        <taxon>Gammaproteobacteria</taxon>
        <taxon>Pasteurellales</taxon>
        <taxon>Pasteurellaceae</taxon>
        <taxon>Actinobacillus</taxon>
    </lineage>
</organism>
<feature type="region of interest" description="Disordered" evidence="1">
    <location>
        <begin position="350"/>
        <end position="372"/>
    </location>
</feature>
<gene>
    <name evidence="4" type="ORF">EXH44_05705</name>
</gene>
<keyword evidence="2" id="KW-0472">Membrane</keyword>
<keyword evidence="2" id="KW-1133">Transmembrane helix</keyword>
<keyword evidence="5" id="KW-1185">Reference proteome</keyword>
<feature type="region of interest" description="Disordered" evidence="1">
    <location>
        <begin position="1"/>
        <end position="88"/>
    </location>
</feature>
<dbReference type="InterPro" id="IPR007340">
    <property type="entry name" value="LysM_Opacity-associatedA"/>
</dbReference>
<keyword evidence="2" id="KW-0812">Transmembrane</keyword>
<feature type="compositionally biased region" description="Basic and acidic residues" evidence="1">
    <location>
        <begin position="221"/>
        <end position="232"/>
    </location>
</feature>
<feature type="transmembrane region" description="Helical" evidence="2">
    <location>
        <begin position="176"/>
        <end position="193"/>
    </location>
</feature>
<feature type="domain" description="Opacity-associated protein A LysM-like" evidence="3">
    <location>
        <begin position="398"/>
        <end position="471"/>
    </location>
</feature>
<evidence type="ECO:0000256" key="2">
    <source>
        <dbReference type="SAM" id="Phobius"/>
    </source>
</evidence>
<protein>
    <recommendedName>
        <fullName evidence="3">Opacity-associated protein A LysM-like domain-containing protein</fullName>
    </recommendedName>
</protein>
<feature type="compositionally biased region" description="Polar residues" evidence="1">
    <location>
        <begin position="58"/>
        <end position="73"/>
    </location>
</feature>
<dbReference type="KEGG" id="aio:EXH44_05705"/>
<evidence type="ECO:0000256" key="1">
    <source>
        <dbReference type="SAM" id="MobiDB-lite"/>
    </source>
</evidence>
<dbReference type="Proteomes" id="UP000294444">
    <property type="component" value="Chromosome"/>
</dbReference>
<dbReference type="GO" id="GO:0042834">
    <property type="term" value="F:peptidoglycan binding"/>
    <property type="evidence" value="ECO:0007669"/>
    <property type="project" value="InterPro"/>
</dbReference>
<name>A0A4P7CIE3_9PAST</name>